<keyword evidence="6" id="KW-0812">Transmembrane</keyword>
<evidence type="ECO:0000256" key="8">
    <source>
        <dbReference type="ARBA" id="ARBA00022777"/>
    </source>
</evidence>
<comment type="subcellular location">
    <subcellularLocation>
        <location evidence="2">Membrane</location>
    </subcellularLocation>
</comment>
<dbReference type="EMBL" id="JACPRF010000181">
    <property type="protein sequence ID" value="MBI2876400.1"/>
    <property type="molecule type" value="Genomic_DNA"/>
</dbReference>
<dbReference type="InterPro" id="IPR001789">
    <property type="entry name" value="Sig_transdc_resp-reg_receiver"/>
</dbReference>
<evidence type="ECO:0000256" key="1">
    <source>
        <dbReference type="ARBA" id="ARBA00000085"/>
    </source>
</evidence>
<dbReference type="CDD" id="cd07302">
    <property type="entry name" value="CHD"/>
    <property type="match status" value="1"/>
</dbReference>
<evidence type="ECO:0000259" key="16">
    <source>
        <dbReference type="PROSITE" id="PS50110"/>
    </source>
</evidence>
<protein>
    <recommendedName>
        <fullName evidence="3">histidine kinase</fullName>
        <ecNumber evidence="3">2.7.13.3</ecNumber>
    </recommendedName>
</protein>
<dbReference type="GO" id="GO:0016020">
    <property type="term" value="C:membrane"/>
    <property type="evidence" value="ECO:0007669"/>
    <property type="project" value="UniProtKB-SubCell"/>
</dbReference>
<evidence type="ECO:0000313" key="18">
    <source>
        <dbReference type="EMBL" id="MBI2876400.1"/>
    </source>
</evidence>
<dbReference type="SMART" id="SM00388">
    <property type="entry name" value="HisKA"/>
    <property type="match status" value="2"/>
</dbReference>
<evidence type="ECO:0000256" key="12">
    <source>
        <dbReference type="ARBA" id="ARBA00023136"/>
    </source>
</evidence>
<dbReference type="InterPro" id="IPR050401">
    <property type="entry name" value="Cyclic_nucleotide_synthase"/>
</dbReference>
<gene>
    <name evidence="18" type="ORF">HYY20_05925</name>
</gene>
<dbReference type="GO" id="GO:0000155">
    <property type="term" value="F:phosphorelay sensor kinase activity"/>
    <property type="evidence" value="ECO:0007669"/>
    <property type="project" value="InterPro"/>
</dbReference>
<evidence type="ECO:0000256" key="4">
    <source>
        <dbReference type="ARBA" id="ARBA00022553"/>
    </source>
</evidence>
<comment type="caution">
    <text evidence="18">The sequence shown here is derived from an EMBL/GenBank/DDBJ whole genome shotgun (WGS) entry which is preliminary data.</text>
</comment>
<dbReference type="PROSITE" id="PS50125">
    <property type="entry name" value="GUANYLATE_CYCLASE_2"/>
    <property type="match status" value="1"/>
</dbReference>
<dbReference type="InterPro" id="IPR011006">
    <property type="entry name" value="CheY-like_superfamily"/>
</dbReference>
<proteinExistence type="inferred from homology"/>
<dbReference type="FunFam" id="3.40.50.2300:FF:000121">
    <property type="entry name" value="Sensor histidine kinase RcsC"/>
    <property type="match status" value="1"/>
</dbReference>
<dbReference type="SMART" id="SM00448">
    <property type="entry name" value="REC"/>
    <property type="match status" value="1"/>
</dbReference>
<evidence type="ECO:0000313" key="19">
    <source>
        <dbReference type="Proteomes" id="UP000769766"/>
    </source>
</evidence>
<dbReference type="Gene3D" id="3.40.50.2300">
    <property type="match status" value="1"/>
</dbReference>
<dbReference type="Gene3D" id="1.10.287.130">
    <property type="match status" value="2"/>
</dbReference>
<feature type="modified residue" description="4-aspartylphosphate" evidence="14">
    <location>
        <position position="232"/>
    </location>
</feature>
<comment type="catalytic activity">
    <reaction evidence="1">
        <text>ATP + protein L-histidine = ADP + protein N-phospho-L-histidine.</text>
        <dbReference type="EC" id="2.7.13.3"/>
    </reaction>
</comment>
<dbReference type="Gene3D" id="3.30.70.1230">
    <property type="entry name" value="Nucleotide cyclase"/>
    <property type="match status" value="1"/>
</dbReference>
<keyword evidence="9" id="KW-0067">ATP-binding</keyword>
<dbReference type="SMART" id="SM00044">
    <property type="entry name" value="CYCc"/>
    <property type="match status" value="1"/>
</dbReference>
<evidence type="ECO:0000256" key="6">
    <source>
        <dbReference type="ARBA" id="ARBA00022692"/>
    </source>
</evidence>
<evidence type="ECO:0000256" key="13">
    <source>
        <dbReference type="ARBA" id="ARBA00023239"/>
    </source>
</evidence>
<evidence type="ECO:0000256" key="14">
    <source>
        <dbReference type="PROSITE-ProRule" id="PRU00169"/>
    </source>
</evidence>
<comment type="similarity">
    <text evidence="15">Belongs to the adenylyl cyclase class-4/guanylyl cyclase family.</text>
</comment>
<dbReference type="SUPFAM" id="SSF55073">
    <property type="entry name" value="Nucleotide cyclase"/>
    <property type="match status" value="1"/>
</dbReference>
<evidence type="ECO:0000256" key="7">
    <source>
        <dbReference type="ARBA" id="ARBA00022741"/>
    </source>
</evidence>
<dbReference type="GO" id="GO:0009190">
    <property type="term" value="P:cyclic nucleotide biosynthetic process"/>
    <property type="evidence" value="ECO:0007669"/>
    <property type="project" value="InterPro"/>
</dbReference>
<dbReference type="CDD" id="cd00082">
    <property type="entry name" value="HisKA"/>
    <property type="match status" value="1"/>
</dbReference>
<feature type="domain" description="Guanylate cyclase" evidence="17">
    <location>
        <begin position="353"/>
        <end position="476"/>
    </location>
</feature>
<evidence type="ECO:0000256" key="9">
    <source>
        <dbReference type="ARBA" id="ARBA00022840"/>
    </source>
</evidence>
<dbReference type="PROSITE" id="PS00452">
    <property type="entry name" value="GUANYLATE_CYCLASE_1"/>
    <property type="match status" value="1"/>
</dbReference>
<dbReference type="InterPro" id="IPR036097">
    <property type="entry name" value="HisK_dim/P_sf"/>
</dbReference>
<dbReference type="GO" id="GO:0004016">
    <property type="term" value="F:adenylate cyclase activity"/>
    <property type="evidence" value="ECO:0007669"/>
    <property type="project" value="UniProtKB-ARBA"/>
</dbReference>
<evidence type="ECO:0000256" key="2">
    <source>
        <dbReference type="ARBA" id="ARBA00004370"/>
    </source>
</evidence>
<feature type="domain" description="Response regulatory" evidence="16">
    <location>
        <begin position="183"/>
        <end position="299"/>
    </location>
</feature>
<keyword evidence="4 14" id="KW-0597">Phosphoprotein</keyword>
<evidence type="ECO:0000256" key="3">
    <source>
        <dbReference type="ARBA" id="ARBA00012438"/>
    </source>
</evidence>
<dbReference type="PANTHER" id="PTHR11920">
    <property type="entry name" value="GUANYLYL CYCLASE"/>
    <property type="match status" value="1"/>
</dbReference>
<dbReference type="SUPFAM" id="SSF47384">
    <property type="entry name" value="Homodimeric domain of signal transducing histidine kinase"/>
    <property type="match status" value="2"/>
</dbReference>
<keyword evidence="8" id="KW-0418">Kinase</keyword>
<dbReference type="InterPro" id="IPR001054">
    <property type="entry name" value="A/G_cyclase"/>
</dbReference>
<dbReference type="Pfam" id="PF00512">
    <property type="entry name" value="HisKA"/>
    <property type="match status" value="2"/>
</dbReference>
<dbReference type="SUPFAM" id="SSF52172">
    <property type="entry name" value="CheY-like"/>
    <property type="match status" value="1"/>
</dbReference>
<keyword evidence="10" id="KW-1133">Transmembrane helix</keyword>
<organism evidence="18 19">
    <name type="scientific">Tectimicrobiota bacterium</name>
    <dbReference type="NCBI Taxonomy" id="2528274"/>
    <lineage>
        <taxon>Bacteria</taxon>
        <taxon>Pseudomonadati</taxon>
        <taxon>Nitrospinota/Tectimicrobiota group</taxon>
        <taxon>Candidatus Tectimicrobiota</taxon>
    </lineage>
</organism>
<dbReference type="Proteomes" id="UP000769766">
    <property type="component" value="Unassembled WGS sequence"/>
</dbReference>
<evidence type="ECO:0000256" key="10">
    <source>
        <dbReference type="ARBA" id="ARBA00022989"/>
    </source>
</evidence>
<dbReference type="InterPro" id="IPR003661">
    <property type="entry name" value="HisK_dim/P_dom"/>
</dbReference>
<name>A0A932G0K3_UNCTE</name>
<keyword evidence="11" id="KW-0902">Two-component regulatory system</keyword>
<dbReference type="InterPro" id="IPR018297">
    <property type="entry name" value="A/G_cyclase_CS"/>
</dbReference>
<reference evidence="18" key="1">
    <citation type="submission" date="2020-07" db="EMBL/GenBank/DDBJ databases">
        <title>Huge and variable diversity of episymbiotic CPR bacteria and DPANN archaea in groundwater ecosystems.</title>
        <authorList>
            <person name="He C.Y."/>
            <person name="Keren R."/>
            <person name="Whittaker M."/>
            <person name="Farag I.F."/>
            <person name="Doudna J."/>
            <person name="Cate J.H.D."/>
            <person name="Banfield J.F."/>
        </authorList>
    </citation>
    <scope>NUCLEOTIDE SEQUENCE</scope>
    <source>
        <strain evidence="18">NC_groundwater_672_Ag_B-0.1um_62_36</strain>
    </source>
</reference>
<dbReference type="GO" id="GO:0005524">
    <property type="term" value="F:ATP binding"/>
    <property type="evidence" value="ECO:0007669"/>
    <property type="project" value="UniProtKB-KW"/>
</dbReference>
<evidence type="ECO:0000256" key="11">
    <source>
        <dbReference type="ARBA" id="ARBA00023012"/>
    </source>
</evidence>
<keyword evidence="12" id="KW-0472">Membrane</keyword>
<keyword evidence="7" id="KW-0547">Nucleotide-binding</keyword>
<keyword evidence="13 15" id="KW-0456">Lyase</keyword>
<evidence type="ECO:0000256" key="15">
    <source>
        <dbReference type="RuleBase" id="RU000405"/>
    </source>
</evidence>
<dbReference type="InterPro" id="IPR029787">
    <property type="entry name" value="Nucleotide_cyclase"/>
</dbReference>
<dbReference type="AlphaFoldDB" id="A0A932G0K3"/>
<evidence type="ECO:0000256" key="5">
    <source>
        <dbReference type="ARBA" id="ARBA00022679"/>
    </source>
</evidence>
<keyword evidence="5" id="KW-0808">Transferase</keyword>
<evidence type="ECO:0000259" key="17">
    <source>
        <dbReference type="PROSITE" id="PS50125"/>
    </source>
</evidence>
<dbReference type="PROSITE" id="PS50110">
    <property type="entry name" value="RESPONSE_REGULATORY"/>
    <property type="match status" value="1"/>
</dbReference>
<dbReference type="PANTHER" id="PTHR11920:SF335">
    <property type="entry name" value="GUANYLATE CYCLASE"/>
    <property type="match status" value="1"/>
</dbReference>
<dbReference type="Pfam" id="PF00211">
    <property type="entry name" value="Guanylate_cyc"/>
    <property type="match status" value="1"/>
</dbReference>
<dbReference type="Pfam" id="PF00072">
    <property type="entry name" value="Response_reg"/>
    <property type="match status" value="1"/>
</dbReference>
<accession>A0A932G0K3</accession>
<sequence>MGQEEAFFAYMRNELRMPISAIIEYSEILLEDARILCPEEFLRDLQKIHASSRYLLDLMSDLLDPSKIDVLKTDPDLETFGAHIRHALRTPLTHIIGYGEMLLEDARDLGQEGLIPDLQRIHTAAGRLLALIEDIVQISKIEAGQMDLDLERFGPSRAIQDVVTAIRPPTKDEPHSSEAEHGLLLIVDDNEINRDMLSRRLQRQGYTVVVAEDGRQALEKIQEQPFDLILLDLMMPEMNGYQVLEHLKADPILRHIPVIMISALDEMDSVVRCIEIGAEDYLPKPFNPVLLKARIGACLEKKRLRDREVLHLEQIEAEKKRADELLHVILPHEIVEELKATDTVRPRRYENVAVLFCDIVDFTGYCNGRHPEEVIAHLRELVESFEALALRYDLEKIKTIGDSFMAAAGLLKPVANPMLNCVKCGLEMISTAQQMSARWNVRVGIHMGPVIAGVVGHRQYLFDLWGDTVNTAARIESHGVNGSVNVSREAWQWIADQCQGQSIGPVFLKGKGEVELFRVDGLRD</sequence>
<dbReference type="EC" id="2.7.13.3" evidence="3"/>